<dbReference type="GO" id="GO:0000160">
    <property type="term" value="P:phosphorelay signal transduction system"/>
    <property type="evidence" value="ECO:0007669"/>
    <property type="project" value="InterPro"/>
</dbReference>
<dbReference type="SUPFAM" id="SSF52172">
    <property type="entry name" value="CheY-like"/>
    <property type="match status" value="1"/>
</dbReference>
<dbReference type="GO" id="GO:0016791">
    <property type="term" value="F:phosphatase activity"/>
    <property type="evidence" value="ECO:0007669"/>
    <property type="project" value="TreeGrafter"/>
</dbReference>
<dbReference type="PANTHER" id="PTHR43156:SF2">
    <property type="entry name" value="STAGE II SPORULATION PROTEIN E"/>
    <property type="match status" value="1"/>
</dbReference>
<accession>A0A2K9LQZ7</accession>
<dbReference type="PANTHER" id="PTHR43156">
    <property type="entry name" value="STAGE II SPORULATION PROTEIN E-RELATED"/>
    <property type="match status" value="1"/>
</dbReference>
<evidence type="ECO:0000256" key="1">
    <source>
        <dbReference type="ARBA" id="ARBA00022801"/>
    </source>
</evidence>
<dbReference type="Gene3D" id="1.20.5.390">
    <property type="entry name" value="L1 transposable element, trimerization domain"/>
    <property type="match status" value="1"/>
</dbReference>
<evidence type="ECO:0000256" key="3">
    <source>
        <dbReference type="SAM" id="Coils"/>
    </source>
</evidence>
<dbReference type="RefSeq" id="WP_101896060.1">
    <property type="nucleotide sequence ID" value="NZ_CP022684.1"/>
</dbReference>
<dbReference type="PROSITE" id="PS50110">
    <property type="entry name" value="RESPONSE_REGULATORY"/>
    <property type="match status" value="1"/>
</dbReference>
<feature type="domain" description="Response regulatory" evidence="4">
    <location>
        <begin position="12"/>
        <end position="126"/>
    </location>
</feature>
<evidence type="ECO:0000313" key="5">
    <source>
        <dbReference type="EMBL" id="AUM14687.1"/>
    </source>
</evidence>
<sequence length="398" mass="44211">MKFPQPPGSDVTVLLIDQISDLQAHISGCLRDEGYHVHVESEGEPGLRFWAEHHPQVVICDVASPDIDGLSILKEIASSDYSSQVIMISDVGEMDDVVKALRLGATDFLLKPLSDPEVLLHAVKRALDDHEMQSQNQHYREQLEKKNRELNDSLRLLKEDQEAARVVQLKMLPEPYKRYGNLEVEYTIIPSLYLSGDFVDYFSLGDDRIGFYLADVSGHGASSAFVTVLLKTMAIRVKQHYSADQPHTLKPADILKRANDELLPLGLGKHLAVFCGYIDCSARKLVYCSAAHFPPPILVTDGNAIPLEGSGLPVGLFDEVNYINQEVAIGESFHLVIFSDGVLEVMPQKSVAEKEQHLMEIVSNGIHNIDQLLDHLDLRTKNAVPDDIALMTVSCSPR</sequence>
<dbReference type="InterPro" id="IPR001932">
    <property type="entry name" value="PPM-type_phosphatase-like_dom"/>
</dbReference>
<dbReference type="InterPro" id="IPR036457">
    <property type="entry name" value="PPM-type-like_dom_sf"/>
</dbReference>
<evidence type="ECO:0000259" key="4">
    <source>
        <dbReference type="PROSITE" id="PS50110"/>
    </source>
</evidence>
<name>A0A2K9LQZ7_9GAMM</name>
<keyword evidence="1" id="KW-0378">Hydrolase</keyword>
<keyword evidence="2" id="KW-0597">Phosphoprotein</keyword>
<dbReference type="SMART" id="SM00448">
    <property type="entry name" value="REC"/>
    <property type="match status" value="1"/>
</dbReference>
<dbReference type="Gene3D" id="3.40.50.2300">
    <property type="match status" value="1"/>
</dbReference>
<evidence type="ECO:0000256" key="2">
    <source>
        <dbReference type="PROSITE-ProRule" id="PRU00169"/>
    </source>
</evidence>
<dbReference type="Pfam" id="PF00072">
    <property type="entry name" value="Response_reg"/>
    <property type="match status" value="1"/>
</dbReference>
<dbReference type="InterPro" id="IPR001789">
    <property type="entry name" value="Sig_transdc_resp-reg_receiver"/>
</dbReference>
<dbReference type="KEGG" id="kak:Kalk_20625"/>
<keyword evidence="6" id="KW-1185">Reference proteome</keyword>
<proteinExistence type="predicted"/>
<dbReference type="Gene3D" id="3.60.40.10">
    <property type="entry name" value="PPM-type phosphatase domain"/>
    <property type="match status" value="1"/>
</dbReference>
<dbReference type="InterPro" id="IPR052016">
    <property type="entry name" value="Bact_Sigma-Reg"/>
</dbReference>
<feature type="modified residue" description="4-aspartylphosphate" evidence="2">
    <location>
        <position position="61"/>
    </location>
</feature>
<reference evidence="6" key="1">
    <citation type="submission" date="2017-08" db="EMBL/GenBank/DDBJ databases">
        <title>Direct submision.</title>
        <authorList>
            <person name="Kim S.-J."/>
            <person name="Rhee S.-K."/>
        </authorList>
    </citation>
    <scope>NUCLEOTIDE SEQUENCE [LARGE SCALE GENOMIC DNA]</scope>
    <source>
        <strain evidence="6">GI5</strain>
    </source>
</reference>
<dbReference type="AlphaFoldDB" id="A0A2K9LQZ7"/>
<keyword evidence="3" id="KW-0175">Coiled coil</keyword>
<evidence type="ECO:0000313" key="6">
    <source>
        <dbReference type="Proteomes" id="UP000235116"/>
    </source>
</evidence>
<organism evidence="5 6">
    <name type="scientific">Ketobacter alkanivorans</name>
    <dbReference type="NCBI Taxonomy" id="1917421"/>
    <lineage>
        <taxon>Bacteria</taxon>
        <taxon>Pseudomonadati</taxon>
        <taxon>Pseudomonadota</taxon>
        <taxon>Gammaproteobacteria</taxon>
        <taxon>Pseudomonadales</taxon>
        <taxon>Ketobacteraceae</taxon>
        <taxon>Ketobacter</taxon>
    </lineage>
</organism>
<dbReference type="Proteomes" id="UP000235116">
    <property type="component" value="Chromosome"/>
</dbReference>
<protein>
    <recommendedName>
        <fullName evidence="4">Response regulatory domain-containing protein</fullName>
    </recommendedName>
</protein>
<dbReference type="SMART" id="SM00331">
    <property type="entry name" value="PP2C_SIG"/>
    <property type="match status" value="1"/>
</dbReference>
<dbReference type="Pfam" id="PF07228">
    <property type="entry name" value="SpoIIE"/>
    <property type="match status" value="1"/>
</dbReference>
<feature type="coiled-coil region" evidence="3">
    <location>
        <begin position="129"/>
        <end position="163"/>
    </location>
</feature>
<dbReference type="InterPro" id="IPR011006">
    <property type="entry name" value="CheY-like_superfamily"/>
</dbReference>
<dbReference type="EMBL" id="CP022684">
    <property type="protein sequence ID" value="AUM14687.1"/>
    <property type="molecule type" value="Genomic_DNA"/>
</dbReference>
<gene>
    <name evidence="5" type="ORF">Kalk_20625</name>
</gene>
<dbReference type="OrthoDB" id="6399952at2"/>